<reference evidence="1 2" key="1">
    <citation type="submission" date="2016-10" db="EMBL/GenBank/DDBJ databases">
        <authorList>
            <person name="de Groot N.N."/>
        </authorList>
    </citation>
    <scope>NUCLEOTIDE SEQUENCE [LARGE SCALE GENOMIC DNA]</scope>
    <source>
        <strain evidence="1 2">DSM 23581</strain>
    </source>
</reference>
<dbReference type="RefSeq" id="WP_093246096.1">
    <property type="nucleotide sequence ID" value="NZ_FNQF01000026.1"/>
</dbReference>
<name>A0A1H4E5A2_9FLAO</name>
<protein>
    <submittedName>
        <fullName evidence="1">Uncharacterized protein</fullName>
    </submittedName>
</protein>
<dbReference type="EMBL" id="FNQF01000026">
    <property type="protein sequence ID" value="SEA79542.1"/>
    <property type="molecule type" value="Genomic_DNA"/>
</dbReference>
<evidence type="ECO:0000313" key="1">
    <source>
        <dbReference type="EMBL" id="SEA79542.1"/>
    </source>
</evidence>
<dbReference type="Proteomes" id="UP000198820">
    <property type="component" value="Unassembled WGS sequence"/>
</dbReference>
<sequence length="300" mass="35177">MIELKIEHSLFKKQLEEKIIEGKKILAEKISDPNIIEQKTTEWEKDAINFLEKNITNIPEQLISDIRYVREESHLTFHINSRFYKKQPSEYAKYLSTHLERKIAAFKITADYISVSEIIAGHKKPELETIQEKILFFLQKLYQLYNDNFYSISLIFQINEIEYRDSEPNEIAENLKKRGYGIREADYSSKDLLKISVKGAAYIERKNKTLKNKSKKKQESEANEKIDLVLSRLEELGFGQEIIFNEIEELRGLSKKLNKKTWSQVIKGKVVDLALSELISKDVATFIYESLVDDKFKLLK</sequence>
<dbReference type="STRING" id="908615.SAMN05421540_1263"/>
<accession>A0A1H4E5A2</accession>
<dbReference type="AlphaFoldDB" id="A0A1H4E5A2"/>
<organism evidence="1 2">
    <name type="scientific">Psychroflexus halocasei</name>
    <dbReference type="NCBI Taxonomy" id="908615"/>
    <lineage>
        <taxon>Bacteria</taxon>
        <taxon>Pseudomonadati</taxon>
        <taxon>Bacteroidota</taxon>
        <taxon>Flavobacteriia</taxon>
        <taxon>Flavobacteriales</taxon>
        <taxon>Flavobacteriaceae</taxon>
        <taxon>Psychroflexus</taxon>
    </lineage>
</organism>
<evidence type="ECO:0000313" key="2">
    <source>
        <dbReference type="Proteomes" id="UP000198820"/>
    </source>
</evidence>
<keyword evidence="2" id="KW-1185">Reference proteome</keyword>
<proteinExistence type="predicted"/>
<gene>
    <name evidence="1" type="ORF">SAMN05421540_1263</name>
</gene>